<gene>
    <name evidence="8" type="ORF">N7517_003460</name>
</gene>
<organism evidence="8 9">
    <name type="scientific">Penicillium concentricum</name>
    <dbReference type="NCBI Taxonomy" id="293559"/>
    <lineage>
        <taxon>Eukaryota</taxon>
        <taxon>Fungi</taxon>
        <taxon>Dikarya</taxon>
        <taxon>Ascomycota</taxon>
        <taxon>Pezizomycotina</taxon>
        <taxon>Eurotiomycetes</taxon>
        <taxon>Eurotiomycetidae</taxon>
        <taxon>Eurotiales</taxon>
        <taxon>Aspergillaceae</taxon>
        <taxon>Penicillium</taxon>
    </lineage>
</organism>
<dbReference type="GO" id="GO:0022857">
    <property type="term" value="F:transmembrane transporter activity"/>
    <property type="evidence" value="ECO:0007669"/>
    <property type="project" value="InterPro"/>
</dbReference>
<feature type="transmembrane region" description="Helical" evidence="6">
    <location>
        <begin position="513"/>
        <end position="533"/>
    </location>
</feature>
<evidence type="ECO:0000256" key="5">
    <source>
        <dbReference type="SAM" id="MobiDB-lite"/>
    </source>
</evidence>
<dbReference type="InterPro" id="IPR020846">
    <property type="entry name" value="MFS_dom"/>
</dbReference>
<feature type="transmembrane region" description="Helical" evidence="6">
    <location>
        <begin position="165"/>
        <end position="187"/>
    </location>
</feature>
<dbReference type="PROSITE" id="PS50850">
    <property type="entry name" value="MFS"/>
    <property type="match status" value="1"/>
</dbReference>
<dbReference type="OrthoDB" id="2585655at2759"/>
<evidence type="ECO:0000313" key="8">
    <source>
        <dbReference type="EMBL" id="KAJ5385549.1"/>
    </source>
</evidence>
<dbReference type="PANTHER" id="PTHR23502:SF29">
    <property type="entry name" value="TRANSPORTER, PUTATIVE (AFU_ORTHOLOGUE AFUA_6G06680)-RELATED"/>
    <property type="match status" value="1"/>
</dbReference>
<feature type="transmembrane region" description="Helical" evidence="6">
    <location>
        <begin position="223"/>
        <end position="243"/>
    </location>
</feature>
<evidence type="ECO:0000256" key="2">
    <source>
        <dbReference type="ARBA" id="ARBA00022692"/>
    </source>
</evidence>
<keyword evidence="3 6" id="KW-1133">Transmembrane helix</keyword>
<comment type="subcellular location">
    <subcellularLocation>
        <location evidence="1">Membrane</location>
        <topology evidence="1">Multi-pass membrane protein</topology>
    </subcellularLocation>
</comment>
<proteinExistence type="predicted"/>
<dbReference type="GeneID" id="81460373"/>
<feature type="transmembrane region" description="Helical" evidence="6">
    <location>
        <begin position="108"/>
        <end position="127"/>
    </location>
</feature>
<evidence type="ECO:0000256" key="6">
    <source>
        <dbReference type="SAM" id="Phobius"/>
    </source>
</evidence>
<dbReference type="InterPro" id="IPR036259">
    <property type="entry name" value="MFS_trans_sf"/>
</dbReference>
<dbReference type="InterPro" id="IPR011701">
    <property type="entry name" value="MFS"/>
</dbReference>
<evidence type="ECO:0000256" key="1">
    <source>
        <dbReference type="ARBA" id="ARBA00004141"/>
    </source>
</evidence>
<feature type="transmembrane region" description="Helical" evidence="6">
    <location>
        <begin position="332"/>
        <end position="363"/>
    </location>
</feature>
<feature type="transmembrane region" description="Helical" evidence="6">
    <location>
        <begin position="416"/>
        <end position="438"/>
    </location>
</feature>
<dbReference type="Proteomes" id="UP001147752">
    <property type="component" value="Unassembled WGS sequence"/>
</dbReference>
<feature type="region of interest" description="Disordered" evidence="5">
    <location>
        <begin position="29"/>
        <end position="56"/>
    </location>
</feature>
<feature type="transmembrane region" description="Helical" evidence="6">
    <location>
        <begin position="134"/>
        <end position="153"/>
    </location>
</feature>
<dbReference type="PANTHER" id="PTHR23502">
    <property type="entry name" value="MAJOR FACILITATOR SUPERFAMILY"/>
    <property type="match status" value="1"/>
</dbReference>
<keyword evidence="4 6" id="KW-0472">Membrane</keyword>
<feature type="transmembrane region" description="Helical" evidence="6">
    <location>
        <begin position="444"/>
        <end position="469"/>
    </location>
</feature>
<sequence>MGLGVLEPSTTTHVAGTVLLNEAAAHSLPQTGNLKHGTGRDKNVVLAPQPSDDPNDPLNWSSFEKHTIIGVLCYGAITSTTVVGPLLAAGTVEVSVDLGVSVTDIALLTGYLLLAAGASGFFVSALARKFGKRPLYLLSSLLAVVGCIIGEVAKEYSTLVGARVIQGLAMAAYESLILTSIGDLFFVHERGTRVSAVMFILTAINNGVSIIAGVITARFGWSYNFHILLPFTTLQFILVFLFVPETSYNRSKIYETDIIGSNVNLEELGDVEAAAGTPDEPTKESVGSEEIENVRTCTTLPRRKSFRQRLAVWNGVFVEDSLIKMLLSCPAILLNVAALYNVVVSGVTITWSVGTSIISAVLWSAPPYSLSPAGIGYVSTGPLIGGTLGLIVYGLIADPLIKAVARRNKGVYEPEFRLPVIVIGLIPTVAGLVGFGYACQNSVSIYLISFAWGVLMFGLFISAAVNSAYVLDAMREHSTEIFIMNMVFKNFFFYGISDYGIDWLMTQGVSSMSNVMAGISAGLILTSVPMYIYGKRYRSFWQHHNLIKRWHLETEKAGDE</sequence>
<dbReference type="SUPFAM" id="SSF103473">
    <property type="entry name" value="MFS general substrate transporter"/>
    <property type="match status" value="1"/>
</dbReference>
<dbReference type="GO" id="GO:0005886">
    <property type="term" value="C:plasma membrane"/>
    <property type="evidence" value="ECO:0007669"/>
    <property type="project" value="TreeGrafter"/>
</dbReference>
<evidence type="ECO:0000256" key="3">
    <source>
        <dbReference type="ARBA" id="ARBA00022989"/>
    </source>
</evidence>
<dbReference type="AlphaFoldDB" id="A0A9X0B286"/>
<feature type="transmembrane region" description="Helical" evidence="6">
    <location>
        <begin position="68"/>
        <end position="88"/>
    </location>
</feature>
<feature type="domain" description="Major facilitator superfamily (MFS) profile" evidence="7">
    <location>
        <begin position="68"/>
        <end position="560"/>
    </location>
</feature>
<name>A0A9X0B286_9EURO</name>
<reference evidence="8" key="2">
    <citation type="journal article" date="2023" name="IMA Fungus">
        <title>Comparative genomic study of the Penicillium genus elucidates a diverse pangenome and 15 lateral gene transfer events.</title>
        <authorList>
            <person name="Petersen C."/>
            <person name="Sorensen T."/>
            <person name="Nielsen M.R."/>
            <person name="Sondergaard T.E."/>
            <person name="Sorensen J.L."/>
            <person name="Fitzpatrick D.A."/>
            <person name="Frisvad J.C."/>
            <person name="Nielsen K.L."/>
        </authorList>
    </citation>
    <scope>NUCLEOTIDE SEQUENCE</scope>
    <source>
        <strain evidence="8">IBT 3081</strain>
    </source>
</reference>
<reference evidence="8" key="1">
    <citation type="submission" date="2022-12" db="EMBL/GenBank/DDBJ databases">
        <authorList>
            <person name="Petersen C."/>
        </authorList>
    </citation>
    <scope>NUCLEOTIDE SEQUENCE</scope>
    <source>
        <strain evidence="8">IBT 3081</strain>
    </source>
</reference>
<evidence type="ECO:0000256" key="4">
    <source>
        <dbReference type="ARBA" id="ARBA00023136"/>
    </source>
</evidence>
<evidence type="ECO:0000259" key="7">
    <source>
        <dbReference type="PROSITE" id="PS50850"/>
    </source>
</evidence>
<comment type="caution">
    <text evidence="8">The sequence shown here is derived from an EMBL/GenBank/DDBJ whole genome shotgun (WGS) entry which is preliminary data.</text>
</comment>
<dbReference type="EMBL" id="JAPZBT010000001">
    <property type="protein sequence ID" value="KAJ5385549.1"/>
    <property type="molecule type" value="Genomic_DNA"/>
</dbReference>
<dbReference type="Pfam" id="PF07690">
    <property type="entry name" value="MFS_1"/>
    <property type="match status" value="1"/>
</dbReference>
<evidence type="ECO:0000313" key="9">
    <source>
        <dbReference type="Proteomes" id="UP001147752"/>
    </source>
</evidence>
<feature type="transmembrane region" description="Helical" evidence="6">
    <location>
        <begin position="481"/>
        <end position="501"/>
    </location>
</feature>
<dbReference type="Gene3D" id="1.20.1250.20">
    <property type="entry name" value="MFS general substrate transporter like domains"/>
    <property type="match status" value="1"/>
</dbReference>
<feature type="transmembrane region" description="Helical" evidence="6">
    <location>
        <begin position="375"/>
        <end position="396"/>
    </location>
</feature>
<accession>A0A9X0B286</accession>
<keyword evidence="2 6" id="KW-0812">Transmembrane</keyword>
<protein>
    <submittedName>
        <fullName evidence="8">MFS general substrate transporter</fullName>
    </submittedName>
</protein>
<feature type="transmembrane region" description="Helical" evidence="6">
    <location>
        <begin position="194"/>
        <end position="217"/>
    </location>
</feature>
<keyword evidence="9" id="KW-1185">Reference proteome</keyword>
<dbReference type="RefSeq" id="XP_056585325.1">
    <property type="nucleotide sequence ID" value="XM_056721190.1"/>
</dbReference>